<evidence type="ECO:0000259" key="1">
    <source>
        <dbReference type="Pfam" id="PF12728"/>
    </source>
</evidence>
<organism evidence="2 3">
    <name type="scientific">Fuscibacter oryzae</name>
    <dbReference type="NCBI Taxonomy" id="2803939"/>
    <lineage>
        <taxon>Bacteria</taxon>
        <taxon>Pseudomonadati</taxon>
        <taxon>Pseudomonadota</taxon>
        <taxon>Alphaproteobacteria</taxon>
        <taxon>Rhodobacterales</taxon>
        <taxon>Paracoccaceae</taxon>
        <taxon>Fuscibacter</taxon>
    </lineage>
</organism>
<gene>
    <name evidence="2" type="ORF">JI744_12440</name>
</gene>
<keyword evidence="3" id="KW-1185">Reference proteome</keyword>
<dbReference type="InterPro" id="IPR009061">
    <property type="entry name" value="DNA-bd_dom_put_sf"/>
</dbReference>
<dbReference type="Proteomes" id="UP000619033">
    <property type="component" value="Unassembled WGS sequence"/>
</dbReference>
<proteinExistence type="predicted"/>
<accession>A0A8J7MST7</accession>
<dbReference type="RefSeq" id="WP_202661401.1">
    <property type="nucleotide sequence ID" value="NZ_JAESVP010000005.1"/>
</dbReference>
<dbReference type="InterPro" id="IPR010093">
    <property type="entry name" value="SinI_DNA-bd"/>
</dbReference>
<dbReference type="Pfam" id="PF12728">
    <property type="entry name" value="HTH_17"/>
    <property type="match status" value="1"/>
</dbReference>
<dbReference type="Gene3D" id="1.10.238.160">
    <property type="match status" value="1"/>
</dbReference>
<reference evidence="2" key="1">
    <citation type="submission" date="2021-01" db="EMBL/GenBank/DDBJ databases">
        <title>Genome seq and assembly of Tabrizicola sp. KVB23.</title>
        <authorList>
            <person name="Chhetri G."/>
        </authorList>
    </citation>
    <scope>NUCLEOTIDE SEQUENCE</scope>
    <source>
        <strain evidence="2">KVB23</strain>
    </source>
</reference>
<evidence type="ECO:0000313" key="2">
    <source>
        <dbReference type="EMBL" id="MBL4928916.1"/>
    </source>
</evidence>
<dbReference type="EMBL" id="JAESVP010000005">
    <property type="protein sequence ID" value="MBL4928916.1"/>
    <property type="molecule type" value="Genomic_DNA"/>
</dbReference>
<dbReference type="SUPFAM" id="SSF46955">
    <property type="entry name" value="Putative DNA-binding domain"/>
    <property type="match status" value="1"/>
</dbReference>
<dbReference type="InterPro" id="IPR041657">
    <property type="entry name" value="HTH_17"/>
</dbReference>
<protein>
    <submittedName>
        <fullName evidence="2">Helix-turn-helix domain-containing protein</fullName>
    </submittedName>
</protein>
<comment type="caution">
    <text evidence="2">The sequence shown here is derived from an EMBL/GenBank/DDBJ whole genome shotgun (WGS) entry which is preliminary data.</text>
</comment>
<name>A0A8J7MST7_9RHOB</name>
<dbReference type="GO" id="GO:0003677">
    <property type="term" value="F:DNA binding"/>
    <property type="evidence" value="ECO:0007669"/>
    <property type="project" value="InterPro"/>
</dbReference>
<dbReference type="NCBIfam" id="TIGR01764">
    <property type="entry name" value="excise"/>
    <property type="match status" value="1"/>
</dbReference>
<sequence length="61" mass="6691">MTTLQTASSFMTVKEVAGHFNAGVSTIWRWVKNGDLPPPVKIGGSTRWRRADIEAAFTRAA</sequence>
<feature type="domain" description="Helix-turn-helix" evidence="1">
    <location>
        <begin position="10"/>
        <end position="58"/>
    </location>
</feature>
<evidence type="ECO:0000313" key="3">
    <source>
        <dbReference type="Proteomes" id="UP000619033"/>
    </source>
</evidence>
<dbReference type="AlphaFoldDB" id="A0A8J7MST7"/>